<name>A0ACC0M130_RHOML</name>
<sequence length="120" mass="13810">MSGVPLMDNFWSCFDIWVMGEVSDKDSWTKKYTIGPFIGGHHFALGFRQNGEFLLVRSGLLFQNGKEVLERCGAGQLFSYNLDTQMIKEYQVYDVPLWGAQFPSMQVLPYIDCLISVKRR</sequence>
<keyword evidence="2" id="KW-1185">Reference proteome</keyword>
<evidence type="ECO:0000313" key="2">
    <source>
        <dbReference type="Proteomes" id="UP001062846"/>
    </source>
</evidence>
<organism evidence="1 2">
    <name type="scientific">Rhododendron molle</name>
    <name type="common">Chinese azalea</name>
    <name type="synonym">Azalea mollis</name>
    <dbReference type="NCBI Taxonomy" id="49168"/>
    <lineage>
        <taxon>Eukaryota</taxon>
        <taxon>Viridiplantae</taxon>
        <taxon>Streptophyta</taxon>
        <taxon>Embryophyta</taxon>
        <taxon>Tracheophyta</taxon>
        <taxon>Spermatophyta</taxon>
        <taxon>Magnoliopsida</taxon>
        <taxon>eudicotyledons</taxon>
        <taxon>Gunneridae</taxon>
        <taxon>Pentapetalae</taxon>
        <taxon>asterids</taxon>
        <taxon>Ericales</taxon>
        <taxon>Ericaceae</taxon>
        <taxon>Ericoideae</taxon>
        <taxon>Rhodoreae</taxon>
        <taxon>Rhododendron</taxon>
    </lineage>
</organism>
<proteinExistence type="predicted"/>
<gene>
    <name evidence="1" type="ORF">RHMOL_Rhmol10G0075500</name>
</gene>
<dbReference type="EMBL" id="CM046397">
    <property type="protein sequence ID" value="KAI8534252.1"/>
    <property type="molecule type" value="Genomic_DNA"/>
</dbReference>
<evidence type="ECO:0000313" key="1">
    <source>
        <dbReference type="EMBL" id="KAI8534252.1"/>
    </source>
</evidence>
<protein>
    <submittedName>
        <fullName evidence="1">Uncharacterized protein</fullName>
    </submittedName>
</protein>
<accession>A0ACC0M130</accession>
<dbReference type="Proteomes" id="UP001062846">
    <property type="component" value="Chromosome 10"/>
</dbReference>
<comment type="caution">
    <text evidence="1">The sequence shown here is derived from an EMBL/GenBank/DDBJ whole genome shotgun (WGS) entry which is preliminary data.</text>
</comment>
<reference evidence="1" key="1">
    <citation type="submission" date="2022-02" db="EMBL/GenBank/DDBJ databases">
        <title>Plant Genome Project.</title>
        <authorList>
            <person name="Zhang R.-G."/>
        </authorList>
    </citation>
    <scope>NUCLEOTIDE SEQUENCE</scope>
    <source>
        <strain evidence="1">AT1</strain>
    </source>
</reference>